<evidence type="ECO:0000313" key="2">
    <source>
        <dbReference type="EMBL" id="MET4579655.1"/>
    </source>
</evidence>
<reference evidence="2 3" key="1">
    <citation type="submission" date="2024-06" db="EMBL/GenBank/DDBJ databases">
        <title>Sorghum-associated microbial communities from plants grown in Nebraska, USA.</title>
        <authorList>
            <person name="Schachtman D."/>
        </authorList>
    </citation>
    <scope>NUCLEOTIDE SEQUENCE [LARGE SCALE GENOMIC DNA]</scope>
    <source>
        <strain evidence="2 3">2709</strain>
    </source>
</reference>
<proteinExistence type="predicted"/>
<evidence type="ECO:0000313" key="3">
    <source>
        <dbReference type="Proteomes" id="UP001549320"/>
    </source>
</evidence>
<evidence type="ECO:0008006" key="4">
    <source>
        <dbReference type="Google" id="ProtNLM"/>
    </source>
</evidence>
<feature type="transmembrane region" description="Helical" evidence="1">
    <location>
        <begin position="29"/>
        <end position="48"/>
    </location>
</feature>
<sequence length="137" mass="15139">MNWQKILTLIAAIALGAGAWRTGGWAGIALVGSALVLWFLLSYTRLITIMKRAADRPIGYVGSAVMLNVKLRPKLSLMHVVGMTRSLGERMSPEGVEPEIYLWRDPGNSKVTCEFVGGRLVRWQLERPAQTEESGEV</sequence>
<keyword evidence="3" id="KW-1185">Reference proteome</keyword>
<keyword evidence="1" id="KW-1133">Transmembrane helix</keyword>
<comment type="caution">
    <text evidence="2">The sequence shown here is derived from an EMBL/GenBank/DDBJ whole genome shotgun (WGS) entry which is preliminary data.</text>
</comment>
<dbReference type="Proteomes" id="UP001549320">
    <property type="component" value="Unassembled WGS sequence"/>
</dbReference>
<accession>A0ABV2QF32</accession>
<dbReference type="EMBL" id="JBEPSH010000010">
    <property type="protein sequence ID" value="MET4579655.1"/>
    <property type="molecule type" value="Genomic_DNA"/>
</dbReference>
<keyword evidence="1" id="KW-0472">Membrane</keyword>
<protein>
    <recommendedName>
        <fullName evidence="4">Glycerate kinase</fullName>
    </recommendedName>
</protein>
<name>A0ABV2QF32_9BURK</name>
<evidence type="ECO:0000256" key="1">
    <source>
        <dbReference type="SAM" id="Phobius"/>
    </source>
</evidence>
<keyword evidence="1" id="KW-0812">Transmembrane</keyword>
<organism evidence="2 3">
    <name type="scientific">Ottowia thiooxydans</name>
    <dbReference type="NCBI Taxonomy" id="219182"/>
    <lineage>
        <taxon>Bacteria</taxon>
        <taxon>Pseudomonadati</taxon>
        <taxon>Pseudomonadota</taxon>
        <taxon>Betaproteobacteria</taxon>
        <taxon>Burkholderiales</taxon>
        <taxon>Comamonadaceae</taxon>
        <taxon>Ottowia</taxon>
    </lineage>
</organism>
<dbReference type="RefSeq" id="WP_354447932.1">
    <property type="nucleotide sequence ID" value="NZ_JBEPSH010000010.1"/>
</dbReference>
<gene>
    <name evidence="2" type="ORF">ABIE13_004792</name>
</gene>